<organism evidence="3 4">
    <name type="scientific">Roseitalea porphyridii</name>
    <dbReference type="NCBI Taxonomy" id="1852022"/>
    <lineage>
        <taxon>Bacteria</taxon>
        <taxon>Pseudomonadati</taxon>
        <taxon>Pseudomonadota</taxon>
        <taxon>Alphaproteobacteria</taxon>
        <taxon>Hyphomicrobiales</taxon>
        <taxon>Ahrensiaceae</taxon>
        <taxon>Roseitalea</taxon>
    </lineage>
</organism>
<sequence length="99" mass="10679">MAKLTVTAKGQITLKKEVLKHLGVKPGDKVDVSLEEDGVALVSATNEHAEIESFMPDTTEGTPKRGISKFAGSLKSDDGIKLTIEEIKEATERAWAGER</sequence>
<feature type="domain" description="SpoVT-AbrB" evidence="2">
    <location>
        <begin position="1"/>
        <end position="47"/>
    </location>
</feature>
<name>A0A4P6UZ52_9HYPH</name>
<evidence type="ECO:0000313" key="3">
    <source>
        <dbReference type="EMBL" id="QBK29594.1"/>
    </source>
</evidence>
<dbReference type="InterPro" id="IPR007159">
    <property type="entry name" value="SpoVT-AbrB_dom"/>
</dbReference>
<evidence type="ECO:0000313" key="4">
    <source>
        <dbReference type="Proteomes" id="UP000293719"/>
    </source>
</evidence>
<dbReference type="OrthoDB" id="7190022at2"/>
<dbReference type="InterPro" id="IPR037914">
    <property type="entry name" value="SpoVT-AbrB_sf"/>
</dbReference>
<dbReference type="GeneID" id="90766187"/>
<gene>
    <name evidence="3" type="ORF">E0E05_02670</name>
</gene>
<dbReference type="RefSeq" id="WP_131615309.1">
    <property type="nucleotide sequence ID" value="NZ_CP036532.1"/>
</dbReference>
<dbReference type="KEGG" id="rpod:E0E05_02670"/>
<dbReference type="PROSITE" id="PS51740">
    <property type="entry name" value="SPOVT_ABRB"/>
    <property type="match status" value="1"/>
</dbReference>
<dbReference type="SMART" id="SM00966">
    <property type="entry name" value="SpoVT_AbrB"/>
    <property type="match status" value="1"/>
</dbReference>
<evidence type="ECO:0000259" key="2">
    <source>
        <dbReference type="PROSITE" id="PS51740"/>
    </source>
</evidence>
<dbReference type="AlphaFoldDB" id="A0A4P6UZ52"/>
<dbReference type="Pfam" id="PF04014">
    <property type="entry name" value="MazE_antitoxin"/>
    <property type="match status" value="1"/>
</dbReference>
<dbReference type="NCBIfam" id="TIGR01439">
    <property type="entry name" value="lp_hng_hel_AbrB"/>
    <property type="match status" value="1"/>
</dbReference>
<dbReference type="GO" id="GO:0003677">
    <property type="term" value="F:DNA binding"/>
    <property type="evidence" value="ECO:0007669"/>
    <property type="project" value="UniProtKB-UniRule"/>
</dbReference>
<protein>
    <submittedName>
        <fullName evidence="3">AbrB/MazE/SpoVT family DNA-binding domain-containing protein</fullName>
    </submittedName>
</protein>
<evidence type="ECO:0000256" key="1">
    <source>
        <dbReference type="PROSITE-ProRule" id="PRU01076"/>
    </source>
</evidence>
<reference evidence="3 4" key="1">
    <citation type="journal article" date="2017" name="Int. J. Syst. Evol. Microbiol.">
        <title>Roseitalea porphyridii gen. nov., sp. nov., isolated from a red alga, and reclassification of Hoeflea suaedae Chung et al. 2013 as Pseudohoeflea suaedae gen. nov., comb. nov.</title>
        <authorList>
            <person name="Hyeon J.W."/>
            <person name="Jeong S.E."/>
            <person name="Baek K."/>
            <person name="Jeon C.O."/>
        </authorList>
    </citation>
    <scope>NUCLEOTIDE SEQUENCE [LARGE SCALE GENOMIC DNA]</scope>
    <source>
        <strain evidence="3 4">MA7-20</strain>
    </source>
</reference>
<proteinExistence type="predicted"/>
<keyword evidence="4" id="KW-1185">Reference proteome</keyword>
<dbReference type="Gene3D" id="2.10.260.10">
    <property type="match status" value="1"/>
</dbReference>
<accession>A0A4P6UZ52</accession>
<dbReference type="Proteomes" id="UP000293719">
    <property type="component" value="Chromosome"/>
</dbReference>
<dbReference type="EMBL" id="CP036532">
    <property type="protein sequence ID" value="QBK29594.1"/>
    <property type="molecule type" value="Genomic_DNA"/>
</dbReference>
<keyword evidence="1 3" id="KW-0238">DNA-binding</keyword>
<dbReference type="SUPFAM" id="SSF89447">
    <property type="entry name" value="AbrB/MazE/MraZ-like"/>
    <property type="match status" value="1"/>
</dbReference>